<name>A0A2S5T4Z4_9BURK</name>
<keyword evidence="3" id="KW-0238">DNA-binding</keyword>
<evidence type="ECO:0000256" key="3">
    <source>
        <dbReference type="ARBA" id="ARBA00023125"/>
    </source>
</evidence>
<dbReference type="PANTHER" id="PTHR30537:SF3">
    <property type="entry name" value="TRANSCRIPTIONAL REGULATORY PROTEIN"/>
    <property type="match status" value="1"/>
</dbReference>
<dbReference type="PANTHER" id="PTHR30537">
    <property type="entry name" value="HTH-TYPE TRANSCRIPTIONAL REGULATOR"/>
    <property type="match status" value="1"/>
</dbReference>
<dbReference type="AlphaFoldDB" id="A0A2S5T4Z4"/>
<dbReference type="Pfam" id="PF03466">
    <property type="entry name" value="LysR_substrate"/>
    <property type="match status" value="1"/>
</dbReference>
<dbReference type="SUPFAM" id="SSF53850">
    <property type="entry name" value="Periplasmic binding protein-like II"/>
    <property type="match status" value="1"/>
</dbReference>
<organism evidence="6 7">
    <name type="scientific">Caldimonas thermodepolymerans</name>
    <dbReference type="NCBI Taxonomy" id="215580"/>
    <lineage>
        <taxon>Bacteria</taxon>
        <taxon>Pseudomonadati</taxon>
        <taxon>Pseudomonadota</taxon>
        <taxon>Betaproteobacteria</taxon>
        <taxon>Burkholderiales</taxon>
        <taxon>Sphaerotilaceae</taxon>
        <taxon>Caldimonas</taxon>
    </lineage>
</organism>
<evidence type="ECO:0000256" key="2">
    <source>
        <dbReference type="ARBA" id="ARBA00023015"/>
    </source>
</evidence>
<dbReference type="InterPro" id="IPR058163">
    <property type="entry name" value="LysR-type_TF_proteobact-type"/>
</dbReference>
<keyword evidence="2" id="KW-0805">Transcription regulation</keyword>
<evidence type="ECO:0000313" key="7">
    <source>
        <dbReference type="Proteomes" id="UP000239406"/>
    </source>
</evidence>
<dbReference type="SUPFAM" id="SSF46785">
    <property type="entry name" value="Winged helix' DNA-binding domain"/>
    <property type="match status" value="1"/>
</dbReference>
<dbReference type="InterPro" id="IPR036388">
    <property type="entry name" value="WH-like_DNA-bd_sf"/>
</dbReference>
<feature type="domain" description="HTH lysR-type" evidence="5">
    <location>
        <begin position="81"/>
        <end position="138"/>
    </location>
</feature>
<dbReference type="PROSITE" id="PS50931">
    <property type="entry name" value="HTH_LYSR"/>
    <property type="match status" value="1"/>
</dbReference>
<dbReference type="GO" id="GO:0003700">
    <property type="term" value="F:DNA-binding transcription factor activity"/>
    <property type="evidence" value="ECO:0007669"/>
    <property type="project" value="InterPro"/>
</dbReference>
<dbReference type="EMBL" id="PSNY01000008">
    <property type="protein sequence ID" value="PPE70051.1"/>
    <property type="molecule type" value="Genomic_DNA"/>
</dbReference>
<evidence type="ECO:0000256" key="1">
    <source>
        <dbReference type="ARBA" id="ARBA00009437"/>
    </source>
</evidence>
<comment type="similarity">
    <text evidence="1">Belongs to the LysR transcriptional regulatory family.</text>
</comment>
<comment type="caution">
    <text evidence="6">The sequence shown here is derived from an EMBL/GenBank/DDBJ whole genome shotgun (WGS) entry which is preliminary data.</text>
</comment>
<keyword evidence="7" id="KW-1185">Reference proteome</keyword>
<dbReference type="Gene3D" id="3.40.190.290">
    <property type="match status" value="1"/>
</dbReference>
<evidence type="ECO:0000313" key="6">
    <source>
        <dbReference type="EMBL" id="PPE70051.1"/>
    </source>
</evidence>
<evidence type="ECO:0000259" key="5">
    <source>
        <dbReference type="PROSITE" id="PS50931"/>
    </source>
</evidence>
<evidence type="ECO:0000256" key="4">
    <source>
        <dbReference type="ARBA" id="ARBA00023163"/>
    </source>
</evidence>
<proteinExistence type="inferred from homology"/>
<keyword evidence="4" id="KW-0804">Transcription</keyword>
<reference evidence="6 7" key="1">
    <citation type="submission" date="2018-02" db="EMBL/GenBank/DDBJ databases">
        <title>Reclassifiation of [Polyangium] brachysporum DSM 7029 as Guopingzhaonella breviflexa gen. nov., sp. nov., a member of the family Comamonadaceae.</title>
        <authorList>
            <person name="Tang B."/>
        </authorList>
    </citation>
    <scope>NUCLEOTIDE SEQUENCE [LARGE SCALE GENOMIC DNA]</scope>
    <source>
        <strain evidence="6 7">DSM 15344</strain>
    </source>
</reference>
<dbReference type="InterPro" id="IPR000847">
    <property type="entry name" value="LysR_HTH_N"/>
</dbReference>
<dbReference type="GO" id="GO:0006351">
    <property type="term" value="P:DNA-templated transcription"/>
    <property type="evidence" value="ECO:0007669"/>
    <property type="project" value="TreeGrafter"/>
</dbReference>
<protein>
    <submittedName>
        <fullName evidence="6">LysR family transcriptional regulator</fullName>
    </submittedName>
</protein>
<dbReference type="Gene3D" id="1.10.10.10">
    <property type="entry name" value="Winged helix-like DNA-binding domain superfamily/Winged helix DNA-binding domain"/>
    <property type="match status" value="1"/>
</dbReference>
<dbReference type="Proteomes" id="UP000239406">
    <property type="component" value="Unassembled WGS sequence"/>
</dbReference>
<dbReference type="CDD" id="cd05466">
    <property type="entry name" value="PBP2_LTTR_substrate"/>
    <property type="match status" value="1"/>
</dbReference>
<sequence>MHRGDLGLLAEQGSRQRGDAVGQFVGRDRPFGVGAVAQVGEGHCRLPCRGDPTVGLRGCTNKANIGIPGLQERTMPPASALNWDDLRYALAIAEAGSLTGAARRLGVQHSTVLRRLDALERRLGARLFDRHRQGYAPTEAGELLAAQARRMQPQIDEMTRRIAGRDLQLTGTVRLNTSYIAMLYLLPEPLAAFARAHPGIEVEVAEAMALVDLSRRDADVALRISTQVPQHLVGRQLGTVRFRVYARRGAPGLPRQPLPLADLVDGLPWIGYERDASGTFYQRWMRGHVPPERVRLRVDLFHSMAAMLRTGLGVGALPTFVGAQEPELVAVSNDLAGLATPMWLLTHPDLRRTARIRDFMQHVGEAVAQQLSAQDDAH</sequence>
<dbReference type="InterPro" id="IPR036390">
    <property type="entry name" value="WH_DNA-bd_sf"/>
</dbReference>
<accession>A0A2S5T4Z4</accession>
<dbReference type="Pfam" id="PF00126">
    <property type="entry name" value="HTH_1"/>
    <property type="match status" value="1"/>
</dbReference>
<dbReference type="GO" id="GO:0043565">
    <property type="term" value="F:sequence-specific DNA binding"/>
    <property type="evidence" value="ECO:0007669"/>
    <property type="project" value="TreeGrafter"/>
</dbReference>
<dbReference type="InterPro" id="IPR005119">
    <property type="entry name" value="LysR_subst-bd"/>
</dbReference>
<gene>
    <name evidence="6" type="ORF">C1702_09345</name>
</gene>